<name>A0A318VI41_9GAMM</name>
<dbReference type="Proteomes" id="UP000247551">
    <property type="component" value="Unassembled WGS sequence"/>
</dbReference>
<proteinExistence type="predicted"/>
<dbReference type="Pfam" id="PF13673">
    <property type="entry name" value="Acetyltransf_10"/>
    <property type="match status" value="1"/>
</dbReference>
<keyword evidence="3" id="KW-1185">Reference proteome</keyword>
<dbReference type="Gene3D" id="3.40.630.30">
    <property type="match status" value="1"/>
</dbReference>
<sequence>MIWHCQTFNELTSHTLYAILKLRIDVFVVEQNCVFPDLDDVDTLPDTRHLYALKDNKVVAYARLLAKDVSYSGYTSIGRVVVAKESRKDKIGHELMTNAVKETLNLWPDSPIKIGAQSHLERFYQSHGFTTVSEPYMEDGIEHYLMTRTTDVKR</sequence>
<feature type="domain" description="N-acetyltransferase" evidence="1">
    <location>
        <begin position="6"/>
        <end position="151"/>
    </location>
</feature>
<organism evidence="2 3">
    <name type="scientific">Marinomonas alcarazii</name>
    <dbReference type="NCBI Taxonomy" id="491949"/>
    <lineage>
        <taxon>Bacteria</taxon>
        <taxon>Pseudomonadati</taxon>
        <taxon>Pseudomonadota</taxon>
        <taxon>Gammaproteobacteria</taxon>
        <taxon>Oceanospirillales</taxon>
        <taxon>Oceanospirillaceae</taxon>
        <taxon>Marinomonas</taxon>
    </lineage>
</organism>
<gene>
    <name evidence="2" type="ORF">DFP75_102585</name>
</gene>
<accession>A0A318VI41</accession>
<evidence type="ECO:0000313" key="2">
    <source>
        <dbReference type="EMBL" id="PYF83489.1"/>
    </source>
</evidence>
<dbReference type="AlphaFoldDB" id="A0A318VI41"/>
<dbReference type="RefSeq" id="WP_110573944.1">
    <property type="nucleotide sequence ID" value="NZ_QKLW01000002.1"/>
</dbReference>
<protein>
    <submittedName>
        <fullName evidence="2">ElaA protein</fullName>
    </submittedName>
</protein>
<comment type="caution">
    <text evidence="2">The sequence shown here is derived from an EMBL/GenBank/DDBJ whole genome shotgun (WGS) entry which is preliminary data.</text>
</comment>
<dbReference type="InterPro" id="IPR016181">
    <property type="entry name" value="Acyl_CoA_acyltransferase"/>
</dbReference>
<dbReference type="PROSITE" id="PS51186">
    <property type="entry name" value="GNAT"/>
    <property type="match status" value="1"/>
</dbReference>
<dbReference type="EMBL" id="QKLW01000002">
    <property type="protein sequence ID" value="PYF83489.1"/>
    <property type="molecule type" value="Genomic_DNA"/>
</dbReference>
<dbReference type="InterPro" id="IPR000182">
    <property type="entry name" value="GNAT_dom"/>
</dbReference>
<reference evidence="2 3" key="1">
    <citation type="submission" date="2018-06" db="EMBL/GenBank/DDBJ databases">
        <title>Genomic Encyclopedia of Type Strains, Phase III (KMG-III): the genomes of soil and plant-associated and newly described type strains.</title>
        <authorList>
            <person name="Whitman W."/>
        </authorList>
    </citation>
    <scope>NUCLEOTIDE SEQUENCE [LARGE SCALE GENOMIC DNA]</scope>
    <source>
        <strain evidence="2 3">CECT 7730</strain>
    </source>
</reference>
<evidence type="ECO:0000313" key="3">
    <source>
        <dbReference type="Proteomes" id="UP000247551"/>
    </source>
</evidence>
<dbReference type="SUPFAM" id="SSF55729">
    <property type="entry name" value="Acyl-CoA N-acyltransferases (Nat)"/>
    <property type="match status" value="1"/>
</dbReference>
<dbReference type="GO" id="GO:0016747">
    <property type="term" value="F:acyltransferase activity, transferring groups other than amino-acyl groups"/>
    <property type="evidence" value="ECO:0007669"/>
    <property type="project" value="InterPro"/>
</dbReference>
<evidence type="ECO:0000259" key="1">
    <source>
        <dbReference type="PROSITE" id="PS51186"/>
    </source>
</evidence>